<comment type="caution">
    <text evidence="5">The sequence shown here is derived from an EMBL/GenBank/DDBJ whole genome shotgun (WGS) entry which is preliminary data.</text>
</comment>
<dbReference type="GO" id="GO:0003677">
    <property type="term" value="F:DNA binding"/>
    <property type="evidence" value="ECO:0007669"/>
    <property type="project" value="UniProtKB-KW"/>
</dbReference>
<dbReference type="PANTHER" id="PTHR44846:SF1">
    <property type="entry name" value="MANNOSYL-D-GLYCERATE TRANSPORT_METABOLISM SYSTEM REPRESSOR MNGR-RELATED"/>
    <property type="match status" value="1"/>
</dbReference>
<gene>
    <name evidence="5" type="ORF">CA984_11465</name>
</gene>
<evidence type="ECO:0000256" key="2">
    <source>
        <dbReference type="ARBA" id="ARBA00023125"/>
    </source>
</evidence>
<name>A0A243RQV0_9ACTN</name>
<accession>A0A243RQV0</accession>
<dbReference type="Pfam" id="PF00392">
    <property type="entry name" value="GntR"/>
    <property type="match status" value="1"/>
</dbReference>
<dbReference type="InterPro" id="IPR036388">
    <property type="entry name" value="WH-like_DNA-bd_sf"/>
</dbReference>
<keyword evidence="6" id="KW-1185">Reference proteome</keyword>
<dbReference type="GO" id="GO:0003700">
    <property type="term" value="F:DNA-binding transcription factor activity"/>
    <property type="evidence" value="ECO:0007669"/>
    <property type="project" value="InterPro"/>
</dbReference>
<dbReference type="SMART" id="SM00345">
    <property type="entry name" value="HTH_GNTR"/>
    <property type="match status" value="1"/>
</dbReference>
<dbReference type="PANTHER" id="PTHR44846">
    <property type="entry name" value="MANNOSYL-D-GLYCERATE TRANSPORT/METABOLISM SYSTEM REPRESSOR MNGR-RELATED"/>
    <property type="match status" value="1"/>
</dbReference>
<organism evidence="5 6">
    <name type="scientific">Streptosporangium minutum</name>
    <dbReference type="NCBI Taxonomy" id="569862"/>
    <lineage>
        <taxon>Bacteria</taxon>
        <taxon>Bacillati</taxon>
        <taxon>Actinomycetota</taxon>
        <taxon>Actinomycetes</taxon>
        <taxon>Streptosporangiales</taxon>
        <taxon>Streptosporangiaceae</taxon>
        <taxon>Streptosporangium</taxon>
    </lineage>
</organism>
<sequence>MADVQGIPDFDPSDMAYVYAQMADHIALRIAAGDLRPGSRLPGERALAEEYGVALGTVRRAVEELRDRGLVVTLPAKGTFVAVEDENESEPSGPV</sequence>
<dbReference type="AlphaFoldDB" id="A0A243RQV0"/>
<dbReference type="InterPro" id="IPR036390">
    <property type="entry name" value="WH_DNA-bd_sf"/>
</dbReference>
<reference evidence="5 6" key="1">
    <citation type="submission" date="2017-05" db="EMBL/GenBank/DDBJ databases">
        <title>Biotechnological potential of actinobacteria isolated from South African environments.</title>
        <authorList>
            <person name="Le Roes-Hill M."/>
            <person name="Prins A."/>
            <person name="Durrell K.A."/>
        </authorList>
    </citation>
    <scope>NUCLEOTIDE SEQUENCE [LARGE SCALE GENOMIC DNA]</scope>
    <source>
        <strain evidence="5">M26</strain>
    </source>
</reference>
<dbReference type="PRINTS" id="PR00035">
    <property type="entry name" value="HTHGNTR"/>
</dbReference>
<dbReference type="Gene3D" id="1.10.10.10">
    <property type="entry name" value="Winged helix-like DNA-binding domain superfamily/Winged helix DNA-binding domain"/>
    <property type="match status" value="1"/>
</dbReference>
<dbReference type="SUPFAM" id="SSF46785">
    <property type="entry name" value="Winged helix' DNA-binding domain"/>
    <property type="match status" value="1"/>
</dbReference>
<feature type="domain" description="HTH gntR-type" evidence="4">
    <location>
        <begin position="16"/>
        <end position="84"/>
    </location>
</feature>
<evidence type="ECO:0000313" key="6">
    <source>
        <dbReference type="Proteomes" id="UP000194761"/>
    </source>
</evidence>
<dbReference type="InterPro" id="IPR000524">
    <property type="entry name" value="Tscrpt_reg_HTH_GntR"/>
</dbReference>
<dbReference type="RefSeq" id="WP_086571101.1">
    <property type="nucleotide sequence ID" value="NZ_NGFP01000039.1"/>
</dbReference>
<dbReference type="InterPro" id="IPR050679">
    <property type="entry name" value="Bact_HTH_transcr_reg"/>
</dbReference>
<evidence type="ECO:0000313" key="5">
    <source>
        <dbReference type="EMBL" id="OUC97368.1"/>
    </source>
</evidence>
<evidence type="ECO:0000256" key="1">
    <source>
        <dbReference type="ARBA" id="ARBA00023015"/>
    </source>
</evidence>
<protein>
    <submittedName>
        <fullName evidence="5">GntR family transcriptional regulator</fullName>
    </submittedName>
</protein>
<keyword evidence="1" id="KW-0805">Transcription regulation</keyword>
<dbReference type="Proteomes" id="UP000194761">
    <property type="component" value="Unassembled WGS sequence"/>
</dbReference>
<evidence type="ECO:0000259" key="4">
    <source>
        <dbReference type="PROSITE" id="PS50949"/>
    </source>
</evidence>
<proteinExistence type="predicted"/>
<dbReference type="CDD" id="cd07377">
    <property type="entry name" value="WHTH_GntR"/>
    <property type="match status" value="1"/>
</dbReference>
<keyword evidence="3" id="KW-0804">Transcription</keyword>
<dbReference type="EMBL" id="NGFP01000039">
    <property type="protein sequence ID" value="OUC97368.1"/>
    <property type="molecule type" value="Genomic_DNA"/>
</dbReference>
<evidence type="ECO:0000256" key="3">
    <source>
        <dbReference type="ARBA" id="ARBA00023163"/>
    </source>
</evidence>
<dbReference type="PROSITE" id="PS50949">
    <property type="entry name" value="HTH_GNTR"/>
    <property type="match status" value="1"/>
</dbReference>
<keyword evidence="2" id="KW-0238">DNA-binding</keyword>
<dbReference type="GO" id="GO:0045892">
    <property type="term" value="P:negative regulation of DNA-templated transcription"/>
    <property type="evidence" value="ECO:0007669"/>
    <property type="project" value="TreeGrafter"/>
</dbReference>